<keyword evidence="6" id="KW-0472">Membrane</keyword>
<keyword evidence="3" id="KW-0560">Oxidoreductase</keyword>
<dbReference type="PANTHER" id="PTHR13887:SF14">
    <property type="entry name" value="DISULFIDE BOND FORMATION PROTEIN D"/>
    <property type="match status" value="1"/>
</dbReference>
<evidence type="ECO:0000256" key="6">
    <source>
        <dbReference type="SAM" id="Phobius"/>
    </source>
</evidence>
<dbReference type="Pfam" id="PF13462">
    <property type="entry name" value="Thioredoxin_4"/>
    <property type="match status" value="1"/>
</dbReference>
<feature type="transmembrane region" description="Helical" evidence="6">
    <location>
        <begin position="16"/>
        <end position="38"/>
    </location>
</feature>
<dbReference type="Proteomes" id="UP001500979">
    <property type="component" value="Unassembled WGS sequence"/>
</dbReference>
<dbReference type="PANTHER" id="PTHR13887">
    <property type="entry name" value="GLUTATHIONE S-TRANSFERASE KAPPA"/>
    <property type="match status" value="1"/>
</dbReference>
<dbReference type="InterPro" id="IPR012336">
    <property type="entry name" value="Thioredoxin-like_fold"/>
</dbReference>
<protein>
    <recommendedName>
        <fullName evidence="7">Thioredoxin domain-containing protein</fullName>
    </recommendedName>
</protein>
<dbReference type="EMBL" id="BAAAUX010000026">
    <property type="protein sequence ID" value="GAA2813362.1"/>
    <property type="molecule type" value="Genomic_DNA"/>
</dbReference>
<evidence type="ECO:0000259" key="7">
    <source>
        <dbReference type="PROSITE" id="PS51352"/>
    </source>
</evidence>
<dbReference type="PROSITE" id="PS51352">
    <property type="entry name" value="THIOREDOXIN_2"/>
    <property type="match status" value="1"/>
</dbReference>
<keyword evidence="5" id="KW-0676">Redox-active center</keyword>
<comment type="caution">
    <text evidence="8">The sequence shown here is derived from an EMBL/GenBank/DDBJ whole genome shotgun (WGS) entry which is preliminary data.</text>
</comment>
<dbReference type="SUPFAM" id="SSF52833">
    <property type="entry name" value="Thioredoxin-like"/>
    <property type="match status" value="1"/>
</dbReference>
<organism evidence="8 9">
    <name type="scientific">Saccharopolyspora taberi</name>
    <dbReference type="NCBI Taxonomy" id="60895"/>
    <lineage>
        <taxon>Bacteria</taxon>
        <taxon>Bacillati</taxon>
        <taxon>Actinomycetota</taxon>
        <taxon>Actinomycetes</taxon>
        <taxon>Pseudonocardiales</taxon>
        <taxon>Pseudonocardiaceae</taxon>
        <taxon>Saccharopolyspora</taxon>
    </lineage>
</organism>
<evidence type="ECO:0000256" key="5">
    <source>
        <dbReference type="ARBA" id="ARBA00023284"/>
    </source>
</evidence>
<dbReference type="Gene3D" id="3.40.30.10">
    <property type="entry name" value="Glutaredoxin"/>
    <property type="match status" value="1"/>
</dbReference>
<name>A0ABN3VLK8_9PSEU</name>
<dbReference type="RefSeq" id="WP_344684767.1">
    <property type="nucleotide sequence ID" value="NZ_BAAAUX010000026.1"/>
</dbReference>
<evidence type="ECO:0000313" key="9">
    <source>
        <dbReference type="Proteomes" id="UP001500979"/>
    </source>
</evidence>
<keyword evidence="6" id="KW-0812">Transmembrane</keyword>
<keyword evidence="2" id="KW-0732">Signal</keyword>
<keyword evidence="6" id="KW-1133">Transmembrane helix</keyword>
<gene>
    <name evidence="8" type="ORF">GCM10010470_56010</name>
</gene>
<dbReference type="InterPro" id="IPR036249">
    <property type="entry name" value="Thioredoxin-like_sf"/>
</dbReference>
<evidence type="ECO:0000256" key="3">
    <source>
        <dbReference type="ARBA" id="ARBA00023002"/>
    </source>
</evidence>
<accession>A0ABN3VLK8</accession>
<sequence length="248" mass="26879">MPKTTNPVTQKSGLSVNIILTLIVVLIAVVVIGGVLWINRGGGGTQQQPGAAVPAEVLRKPDSSVLTEGGEGKVVVSEFLDYQCPACWQYYNGITKQVEKDYAGRITFVARNFPLDMHPLARPAAQAAEAAGMQGKFNEMYHALYDNYQGWAASPNGEVSSDQQKAAAAFDEFARQIGLDLDRFHQDMKSPQVNAKIDRDVKDGEAAGVSGTPTLFINGQQFSPSGNAKTYQEVADQFRAQIDRELAK</sequence>
<evidence type="ECO:0000256" key="2">
    <source>
        <dbReference type="ARBA" id="ARBA00022729"/>
    </source>
</evidence>
<feature type="domain" description="Thioredoxin" evidence="7">
    <location>
        <begin position="47"/>
        <end position="240"/>
    </location>
</feature>
<evidence type="ECO:0000256" key="4">
    <source>
        <dbReference type="ARBA" id="ARBA00023157"/>
    </source>
</evidence>
<evidence type="ECO:0000256" key="1">
    <source>
        <dbReference type="ARBA" id="ARBA00005791"/>
    </source>
</evidence>
<keyword evidence="4" id="KW-1015">Disulfide bond</keyword>
<reference evidence="8 9" key="1">
    <citation type="journal article" date="2019" name="Int. J. Syst. Evol. Microbiol.">
        <title>The Global Catalogue of Microorganisms (GCM) 10K type strain sequencing project: providing services to taxonomists for standard genome sequencing and annotation.</title>
        <authorList>
            <consortium name="The Broad Institute Genomics Platform"/>
            <consortium name="The Broad Institute Genome Sequencing Center for Infectious Disease"/>
            <person name="Wu L."/>
            <person name="Ma J."/>
        </authorList>
    </citation>
    <scope>NUCLEOTIDE SEQUENCE [LARGE SCALE GENOMIC DNA]</scope>
    <source>
        <strain evidence="8 9">JCM 9383</strain>
    </source>
</reference>
<dbReference type="InterPro" id="IPR013766">
    <property type="entry name" value="Thioredoxin_domain"/>
</dbReference>
<comment type="similarity">
    <text evidence="1">Belongs to the thioredoxin family. DsbA subfamily.</text>
</comment>
<evidence type="ECO:0000313" key="8">
    <source>
        <dbReference type="EMBL" id="GAA2813362.1"/>
    </source>
</evidence>
<proteinExistence type="inferred from homology"/>
<keyword evidence="9" id="KW-1185">Reference proteome</keyword>